<evidence type="ECO:0000313" key="1">
    <source>
        <dbReference type="EMBL" id="MBP1472993.1"/>
    </source>
</evidence>
<dbReference type="Proteomes" id="UP000823790">
    <property type="component" value="Unassembled WGS sequence"/>
</dbReference>
<sequence length="198" mass="23314">MAVREVTDEIKARIIAFKECVLSHGVERALSDHILKHDCSIVGRDFERRLRGAVAEHFGADVELVYIVGSAKLGFSPKPGQYFKPFSDQSDVDIAIVCPDLFSRIWHEVSEMERAHEYFDFEKFKHYLFMGWIRPDKMPSKSYETCREWWDFFRRLSGSEEFMRLKISAGLYYDRKFLRRYQLVSLVSLRENIEGRPG</sequence>
<comment type="caution">
    <text evidence="1">The sequence shown here is derived from an EMBL/GenBank/DDBJ whole genome shotgun (WGS) entry which is preliminary data.</text>
</comment>
<reference evidence="1 2" key="1">
    <citation type="submission" date="2021-04" db="EMBL/GenBank/DDBJ databases">
        <authorList>
            <person name="Huq M.A."/>
        </authorList>
    </citation>
    <scope>NUCLEOTIDE SEQUENCE [LARGE SCALE GENOMIC DNA]</scope>
    <source>
        <strain evidence="1 2">MAH-13</strain>
    </source>
</reference>
<gene>
    <name evidence="1" type="ORF">J7I44_01695</name>
</gene>
<proteinExistence type="predicted"/>
<dbReference type="RefSeq" id="WP_209614850.1">
    <property type="nucleotide sequence ID" value="NZ_JAGJRS010000003.1"/>
</dbReference>
<organism evidence="1 2">
    <name type="scientific">Frateuria flava</name>
    <dbReference type="NCBI Taxonomy" id="2821489"/>
    <lineage>
        <taxon>Bacteria</taxon>
        <taxon>Pseudomonadati</taxon>
        <taxon>Pseudomonadota</taxon>
        <taxon>Gammaproteobacteria</taxon>
        <taxon>Lysobacterales</taxon>
        <taxon>Rhodanobacteraceae</taxon>
        <taxon>Frateuria</taxon>
    </lineage>
</organism>
<name>A0ABS4DIW7_9GAMM</name>
<protein>
    <recommendedName>
        <fullName evidence="3">Polymerase nucleotidyl transferase domain-containing protein</fullName>
    </recommendedName>
</protein>
<keyword evidence="2" id="KW-1185">Reference proteome</keyword>
<evidence type="ECO:0008006" key="3">
    <source>
        <dbReference type="Google" id="ProtNLM"/>
    </source>
</evidence>
<accession>A0ABS4DIW7</accession>
<dbReference type="EMBL" id="JAGJRS010000003">
    <property type="protein sequence ID" value="MBP1472993.1"/>
    <property type="molecule type" value="Genomic_DNA"/>
</dbReference>
<evidence type="ECO:0000313" key="2">
    <source>
        <dbReference type="Proteomes" id="UP000823790"/>
    </source>
</evidence>